<dbReference type="GO" id="GO:0022625">
    <property type="term" value="C:cytosolic large ribosomal subunit"/>
    <property type="evidence" value="ECO:0007669"/>
    <property type="project" value="TreeGrafter"/>
</dbReference>
<keyword evidence="4 7" id="KW-0689">Ribosomal protein</keyword>
<proteinExistence type="inferred from homology"/>
<dbReference type="GO" id="GO:0003735">
    <property type="term" value="F:structural constituent of ribosome"/>
    <property type="evidence" value="ECO:0007669"/>
    <property type="project" value="InterPro"/>
</dbReference>
<comment type="similarity">
    <text evidence="1 7">Belongs to the universal ribosomal protein uL18 family.</text>
</comment>
<dbReference type="AlphaFoldDB" id="F2N8N2"/>
<sequence>MDKNKAKLQGLKRRQRRVRGRISGTPDRPRLRVTRTNANIYAQVIDDTKGCTLVSASTLESEFEGQTTSNQQAAEKVGKLVGARAAEAGITHVRFDRGGHIYHGRVKALADGARAAGLLF</sequence>
<name>F2N8N2_CORGP</name>
<dbReference type="HAMAP" id="MF_01337_B">
    <property type="entry name" value="Ribosomal_uL18_B"/>
    <property type="match status" value="1"/>
</dbReference>
<dbReference type="PANTHER" id="PTHR12899:SF3">
    <property type="entry name" value="LARGE RIBOSOMAL SUBUNIT PROTEIN UL18M"/>
    <property type="match status" value="1"/>
</dbReference>
<dbReference type="eggNOG" id="COG0256">
    <property type="taxonomic scope" value="Bacteria"/>
</dbReference>
<dbReference type="FunFam" id="3.30.420.100:FF:000001">
    <property type="entry name" value="50S ribosomal protein L18"/>
    <property type="match status" value="1"/>
</dbReference>
<dbReference type="KEGG" id="cgo:Corgl_1314"/>
<evidence type="ECO:0000256" key="2">
    <source>
        <dbReference type="ARBA" id="ARBA00022730"/>
    </source>
</evidence>
<dbReference type="InterPro" id="IPR005484">
    <property type="entry name" value="Ribosomal_uL18_bac/plant/anim"/>
</dbReference>
<evidence type="ECO:0000256" key="7">
    <source>
        <dbReference type="HAMAP-Rule" id="MF_01337"/>
    </source>
</evidence>
<feature type="region of interest" description="Disordered" evidence="8">
    <location>
        <begin position="1"/>
        <end position="30"/>
    </location>
</feature>
<dbReference type="PANTHER" id="PTHR12899">
    <property type="entry name" value="39S RIBOSOMAL PROTEIN L18, MITOCHONDRIAL"/>
    <property type="match status" value="1"/>
</dbReference>
<protein>
    <recommendedName>
        <fullName evidence="6 7">Large ribosomal subunit protein uL18</fullName>
    </recommendedName>
</protein>
<dbReference type="HOGENOM" id="CLU_098841_0_1_11"/>
<dbReference type="SUPFAM" id="SSF53137">
    <property type="entry name" value="Translational machinery components"/>
    <property type="match status" value="1"/>
</dbReference>
<evidence type="ECO:0000256" key="3">
    <source>
        <dbReference type="ARBA" id="ARBA00022884"/>
    </source>
</evidence>
<keyword evidence="2 7" id="KW-0699">rRNA-binding</keyword>
<evidence type="ECO:0000313" key="10">
    <source>
        <dbReference type="Proteomes" id="UP000006851"/>
    </source>
</evidence>
<dbReference type="Gene3D" id="3.30.420.100">
    <property type="match status" value="1"/>
</dbReference>
<dbReference type="InterPro" id="IPR057268">
    <property type="entry name" value="Ribosomal_L18"/>
</dbReference>
<gene>
    <name evidence="7" type="primary">rplR</name>
    <name evidence="9" type="ordered locus">Corgl_1314</name>
</gene>
<accession>F2N8N2</accession>
<dbReference type="GO" id="GO:0006412">
    <property type="term" value="P:translation"/>
    <property type="evidence" value="ECO:0007669"/>
    <property type="project" value="UniProtKB-UniRule"/>
</dbReference>
<comment type="function">
    <text evidence="7">This is one of the proteins that bind and probably mediate the attachment of the 5S RNA into the large ribosomal subunit, where it forms part of the central protuberance.</text>
</comment>
<evidence type="ECO:0000256" key="1">
    <source>
        <dbReference type="ARBA" id="ARBA00007116"/>
    </source>
</evidence>
<evidence type="ECO:0000313" key="9">
    <source>
        <dbReference type="EMBL" id="AEB07415.1"/>
    </source>
</evidence>
<dbReference type="Pfam" id="PF00861">
    <property type="entry name" value="Ribosomal_L18p"/>
    <property type="match status" value="1"/>
</dbReference>
<dbReference type="CDD" id="cd00432">
    <property type="entry name" value="Ribosomal_L18_L5e"/>
    <property type="match status" value="1"/>
</dbReference>
<dbReference type="EMBL" id="CP002628">
    <property type="protein sequence ID" value="AEB07415.1"/>
    <property type="molecule type" value="Genomic_DNA"/>
</dbReference>
<comment type="subunit">
    <text evidence="7">Part of the 50S ribosomal subunit; part of the 5S rRNA/L5/L18/L25 subcomplex. Contacts the 5S and 23S rRNAs.</text>
</comment>
<dbReference type="STRING" id="700015.Corgl_1314"/>
<dbReference type="NCBIfam" id="TIGR00060">
    <property type="entry name" value="L18_bact"/>
    <property type="match status" value="1"/>
</dbReference>
<dbReference type="GO" id="GO:0008097">
    <property type="term" value="F:5S rRNA binding"/>
    <property type="evidence" value="ECO:0007669"/>
    <property type="project" value="TreeGrafter"/>
</dbReference>
<dbReference type="OrthoDB" id="9810939at2"/>
<reference evidence="10" key="1">
    <citation type="journal article" date="2013" name="Stand. Genomic Sci.">
        <title>Complete genome sequence of Coriobacterium glomerans type strain (PW2(T)) from the midgut of Pyrrhocoris apterus L. (red soldier bug).</title>
        <authorList>
            <person name="Stackebrandt E."/>
            <person name="Zeytun A."/>
            <person name="Lapidus A."/>
            <person name="Nolan M."/>
            <person name="Lucas S."/>
            <person name="Hammon N."/>
            <person name="Deshpande S."/>
            <person name="Cheng J.F."/>
            <person name="Tapia R."/>
            <person name="Goodwin L.A."/>
            <person name="Pitluck S."/>
            <person name="Liolios K."/>
            <person name="Pagani I."/>
            <person name="Ivanova N."/>
            <person name="Mavromatis K."/>
            <person name="Mikhailova N."/>
            <person name="Huntemann M."/>
            <person name="Pati A."/>
            <person name="Chen A."/>
            <person name="Palaniappan K."/>
            <person name="Chang Y.J."/>
            <person name="Land M."/>
            <person name="Hauser L."/>
            <person name="Rohde M."/>
            <person name="Pukall R."/>
            <person name="Goker M."/>
            <person name="Detter J.C."/>
            <person name="Woyke T."/>
            <person name="Bristow J."/>
            <person name="Eisen J.A."/>
            <person name="Markowitz V."/>
            <person name="Hugenholtz P."/>
            <person name="Kyrpides N.C."/>
            <person name="Klenk H.P."/>
        </authorList>
    </citation>
    <scope>NUCLEOTIDE SEQUENCE</scope>
    <source>
        <strain evidence="10">ATCC 49209 / DSM 20642 / JCM 10262 / PW2</strain>
    </source>
</reference>
<dbReference type="InterPro" id="IPR004389">
    <property type="entry name" value="Ribosomal_uL18_bac-type"/>
</dbReference>
<evidence type="ECO:0000256" key="5">
    <source>
        <dbReference type="ARBA" id="ARBA00023274"/>
    </source>
</evidence>
<evidence type="ECO:0000256" key="6">
    <source>
        <dbReference type="ARBA" id="ARBA00035197"/>
    </source>
</evidence>
<evidence type="ECO:0000256" key="8">
    <source>
        <dbReference type="SAM" id="MobiDB-lite"/>
    </source>
</evidence>
<evidence type="ECO:0000256" key="4">
    <source>
        <dbReference type="ARBA" id="ARBA00022980"/>
    </source>
</evidence>
<keyword evidence="5 7" id="KW-0687">Ribonucleoprotein</keyword>
<dbReference type="Proteomes" id="UP000006851">
    <property type="component" value="Chromosome"/>
</dbReference>
<organism evidence="9 10">
    <name type="scientific">Coriobacterium glomerans (strain ATCC 49209 / DSM 20642 / JCM 10262 / PW2)</name>
    <dbReference type="NCBI Taxonomy" id="700015"/>
    <lineage>
        <taxon>Bacteria</taxon>
        <taxon>Bacillati</taxon>
        <taxon>Actinomycetota</taxon>
        <taxon>Coriobacteriia</taxon>
        <taxon>Coriobacteriales</taxon>
        <taxon>Coriobacteriaceae</taxon>
        <taxon>Coriobacterium</taxon>
    </lineage>
</organism>
<keyword evidence="3 7" id="KW-0694">RNA-binding</keyword>
<keyword evidence="10" id="KW-1185">Reference proteome</keyword>
<dbReference type="RefSeq" id="WP_013709157.1">
    <property type="nucleotide sequence ID" value="NC_015389.1"/>
</dbReference>
<feature type="compositionally biased region" description="Basic residues" evidence="8">
    <location>
        <begin position="10"/>
        <end position="20"/>
    </location>
</feature>